<feature type="compositionally biased region" description="Polar residues" evidence="1">
    <location>
        <begin position="54"/>
        <end position="83"/>
    </location>
</feature>
<sequence>MNSLPTAQGHTPTGELHPRKADEATPTQHKLHTQPHSKHRCCIPPPPHREPRQQGKSPAQRYPSNPTTEPPTSHQDETNSTGKRSPASGKHSGPASPTTPPQSHKHTPTSLPLQR</sequence>
<evidence type="ECO:0000313" key="2">
    <source>
        <dbReference type="EMBL" id="MEQ2249609.1"/>
    </source>
</evidence>
<reference evidence="2 3" key="1">
    <citation type="submission" date="2021-06" db="EMBL/GenBank/DDBJ databases">
        <authorList>
            <person name="Palmer J.M."/>
        </authorList>
    </citation>
    <scope>NUCLEOTIDE SEQUENCE [LARGE SCALE GENOMIC DNA]</scope>
    <source>
        <strain evidence="3">if_2019</strain>
        <tissue evidence="2">Muscle</tissue>
    </source>
</reference>
<comment type="caution">
    <text evidence="2">The sequence shown here is derived from an EMBL/GenBank/DDBJ whole genome shotgun (WGS) entry which is preliminary data.</text>
</comment>
<dbReference type="Proteomes" id="UP001482620">
    <property type="component" value="Unassembled WGS sequence"/>
</dbReference>
<gene>
    <name evidence="2" type="ORF">ILYODFUR_031088</name>
</gene>
<evidence type="ECO:0000313" key="3">
    <source>
        <dbReference type="Proteomes" id="UP001482620"/>
    </source>
</evidence>
<name>A0ABV0UXQ0_9TELE</name>
<feature type="compositionally biased region" description="Basic residues" evidence="1">
    <location>
        <begin position="29"/>
        <end position="41"/>
    </location>
</feature>
<feature type="region of interest" description="Disordered" evidence="1">
    <location>
        <begin position="1"/>
        <end position="115"/>
    </location>
</feature>
<protein>
    <submittedName>
        <fullName evidence="2">Uncharacterized protein</fullName>
    </submittedName>
</protein>
<evidence type="ECO:0000256" key="1">
    <source>
        <dbReference type="SAM" id="MobiDB-lite"/>
    </source>
</evidence>
<dbReference type="EMBL" id="JAHRIQ010085851">
    <property type="protein sequence ID" value="MEQ2249609.1"/>
    <property type="molecule type" value="Genomic_DNA"/>
</dbReference>
<proteinExistence type="predicted"/>
<organism evidence="2 3">
    <name type="scientific">Ilyodon furcidens</name>
    <name type="common">goldbreast splitfin</name>
    <dbReference type="NCBI Taxonomy" id="33524"/>
    <lineage>
        <taxon>Eukaryota</taxon>
        <taxon>Metazoa</taxon>
        <taxon>Chordata</taxon>
        <taxon>Craniata</taxon>
        <taxon>Vertebrata</taxon>
        <taxon>Euteleostomi</taxon>
        <taxon>Actinopterygii</taxon>
        <taxon>Neopterygii</taxon>
        <taxon>Teleostei</taxon>
        <taxon>Neoteleostei</taxon>
        <taxon>Acanthomorphata</taxon>
        <taxon>Ovalentaria</taxon>
        <taxon>Atherinomorphae</taxon>
        <taxon>Cyprinodontiformes</taxon>
        <taxon>Goodeidae</taxon>
        <taxon>Ilyodon</taxon>
    </lineage>
</organism>
<feature type="compositionally biased region" description="Polar residues" evidence="1">
    <location>
        <begin position="1"/>
        <end position="11"/>
    </location>
</feature>
<accession>A0ABV0UXQ0</accession>
<keyword evidence="3" id="KW-1185">Reference proteome</keyword>